<keyword evidence="3" id="KW-1185">Reference proteome</keyword>
<keyword evidence="1" id="KW-0812">Transmembrane</keyword>
<gene>
    <name evidence="2" type="ORF">M8T91_16470</name>
</gene>
<dbReference type="InterPro" id="IPR023991">
    <property type="entry name" value="Bacteriocin_IIb_lactobn/cerein"/>
</dbReference>
<keyword evidence="1" id="KW-0472">Membrane</keyword>
<keyword evidence="1" id="KW-1133">Transmembrane helix</keyword>
<proteinExistence type="predicted"/>
<evidence type="ECO:0000256" key="1">
    <source>
        <dbReference type="SAM" id="Phobius"/>
    </source>
</evidence>
<reference evidence="2 3" key="1">
    <citation type="submission" date="2022-05" db="EMBL/GenBank/DDBJ databases">
        <title>Microbulbifer sp. nov., isolated from sponge.</title>
        <authorList>
            <person name="Gao L."/>
        </authorList>
    </citation>
    <scope>NUCLEOTIDE SEQUENCE [LARGE SCALE GENOMIC DNA]</scope>
    <source>
        <strain evidence="2 3">MI-G</strain>
    </source>
</reference>
<evidence type="ECO:0000313" key="3">
    <source>
        <dbReference type="Proteomes" id="UP001321520"/>
    </source>
</evidence>
<sequence length="40" mass="4316">MKELTMNEVEQVNGGLAPLVGIGIRVAVGIIMIRFSPKAY</sequence>
<dbReference type="RefSeq" id="WP_301415290.1">
    <property type="nucleotide sequence ID" value="NZ_CP098023.1"/>
</dbReference>
<protein>
    <submittedName>
        <fullName evidence="2">Class IIb bacteriocin, lactobin A/cerein 7B family</fullName>
    </submittedName>
</protein>
<dbReference type="EMBL" id="CP098023">
    <property type="protein sequence ID" value="WKD49467.1"/>
    <property type="molecule type" value="Genomic_DNA"/>
</dbReference>
<dbReference type="Proteomes" id="UP001321520">
    <property type="component" value="Chromosome"/>
</dbReference>
<organism evidence="2 3">
    <name type="scientific">Microbulbifer spongiae</name>
    <dbReference type="NCBI Taxonomy" id="2944933"/>
    <lineage>
        <taxon>Bacteria</taxon>
        <taxon>Pseudomonadati</taxon>
        <taxon>Pseudomonadota</taxon>
        <taxon>Gammaproteobacteria</taxon>
        <taxon>Cellvibrionales</taxon>
        <taxon>Microbulbiferaceae</taxon>
        <taxon>Microbulbifer</taxon>
    </lineage>
</organism>
<evidence type="ECO:0000313" key="2">
    <source>
        <dbReference type="EMBL" id="WKD49467.1"/>
    </source>
</evidence>
<accession>A0ABY9E9V8</accession>
<feature type="transmembrane region" description="Helical" evidence="1">
    <location>
        <begin position="15"/>
        <end position="35"/>
    </location>
</feature>
<name>A0ABY9E9V8_9GAMM</name>
<dbReference type="NCBIfam" id="TIGR03949">
    <property type="entry name" value="bact_IIb_cerein"/>
    <property type="match status" value="1"/>
</dbReference>